<proteinExistence type="predicted"/>
<gene>
    <name evidence="1" type="ORF">EV385_4074</name>
</gene>
<evidence type="ECO:0000313" key="2">
    <source>
        <dbReference type="Proteomes" id="UP000292564"/>
    </source>
</evidence>
<keyword evidence="2" id="KW-1185">Reference proteome</keyword>
<accession>A0A4Q7ZMK1</accession>
<reference evidence="1 2" key="1">
    <citation type="submission" date="2019-02" db="EMBL/GenBank/DDBJ databases">
        <title>Sequencing the genomes of 1000 actinobacteria strains.</title>
        <authorList>
            <person name="Klenk H.-P."/>
        </authorList>
    </citation>
    <scope>NUCLEOTIDE SEQUENCE [LARGE SCALE GENOMIC DNA]</scope>
    <source>
        <strain evidence="1 2">DSM 45162</strain>
    </source>
</reference>
<organism evidence="1 2">
    <name type="scientific">Krasilnikovia cinnamomea</name>
    <dbReference type="NCBI Taxonomy" id="349313"/>
    <lineage>
        <taxon>Bacteria</taxon>
        <taxon>Bacillati</taxon>
        <taxon>Actinomycetota</taxon>
        <taxon>Actinomycetes</taxon>
        <taxon>Micromonosporales</taxon>
        <taxon>Micromonosporaceae</taxon>
        <taxon>Krasilnikovia</taxon>
    </lineage>
</organism>
<name>A0A4Q7ZMK1_9ACTN</name>
<sequence>MKSNKEPGVNEVEARPRFYGSHEVGMRIWAVEGFPEPAAELHQGPIWDGDEVDAWAEAVRSTGRG</sequence>
<evidence type="ECO:0000313" key="1">
    <source>
        <dbReference type="EMBL" id="RZU52227.1"/>
    </source>
</evidence>
<dbReference type="AlphaFoldDB" id="A0A4Q7ZMK1"/>
<dbReference type="EMBL" id="SHKY01000001">
    <property type="protein sequence ID" value="RZU52227.1"/>
    <property type="molecule type" value="Genomic_DNA"/>
</dbReference>
<protein>
    <submittedName>
        <fullName evidence="1">Uncharacterized protein</fullName>
    </submittedName>
</protein>
<dbReference type="Proteomes" id="UP000292564">
    <property type="component" value="Unassembled WGS sequence"/>
</dbReference>
<comment type="caution">
    <text evidence="1">The sequence shown here is derived from an EMBL/GenBank/DDBJ whole genome shotgun (WGS) entry which is preliminary data.</text>
</comment>